<feature type="coiled-coil region" evidence="1">
    <location>
        <begin position="358"/>
        <end position="385"/>
    </location>
</feature>
<gene>
    <name evidence="2" type="ORF">GJV76_09025</name>
</gene>
<dbReference type="OrthoDB" id="1077926at2"/>
<keyword evidence="1" id="KW-0175">Coiled coil</keyword>
<name>A0A6I3LNR7_9FLAO</name>
<organism evidence="2 3">
    <name type="scientific">Myroides albus</name>
    <dbReference type="NCBI Taxonomy" id="2562892"/>
    <lineage>
        <taxon>Bacteria</taxon>
        <taxon>Pseudomonadati</taxon>
        <taxon>Bacteroidota</taxon>
        <taxon>Flavobacteriia</taxon>
        <taxon>Flavobacteriales</taxon>
        <taxon>Flavobacteriaceae</taxon>
        <taxon>Myroides</taxon>
    </lineage>
</organism>
<evidence type="ECO:0000256" key="1">
    <source>
        <dbReference type="SAM" id="Coils"/>
    </source>
</evidence>
<keyword evidence="3" id="KW-1185">Reference proteome</keyword>
<proteinExistence type="predicted"/>
<protein>
    <submittedName>
        <fullName evidence="2">Uncharacterized protein</fullName>
    </submittedName>
</protein>
<dbReference type="EMBL" id="WMJX01000016">
    <property type="protein sequence ID" value="MTG98271.1"/>
    <property type="molecule type" value="Genomic_DNA"/>
</dbReference>
<evidence type="ECO:0000313" key="3">
    <source>
        <dbReference type="Proteomes" id="UP000438760"/>
    </source>
</evidence>
<dbReference type="AlphaFoldDB" id="A0A6I3LNR7"/>
<sequence>MENDAIYKKILALAKKLVQNASVYNRADLAFELREFGIKGDSIQVSALVWQAYRRYNNKEEIKKAFVCNDESKYLVEQYNLYMQLTQGNESEVITGLEQLFNRAMDQFNVVSDLLCEKTPSNSATLDKLDFMTFIGNKGVKNLQEQAAAIFHQYTNVVNGYEELKDLIQESVDQFVMLRDDIASMYRQYSLGLMDVFGDSIKQVAPDLFDFDKIQYLNTTEMFKAVEMEYYKLATSCGVLMEEIGGSFKGTLQKVGNSLGRSKGNKALIVLAVIDMVGHYVDAANKTTILEGELEKFKSKVIYDVALVNGDMKRLMIIHSVLNELLVPKAHIFYRYARQVMQDQYRELINSIYHTAVLQKLKKERDGLLEEYNQLSRQISDTQKQITYYNQTITTNNAFIVDGKDEYEQAKALKPTKPFLLFLGIGKDTYNREVYHWQERCLPVIDGYNKVQVSLKLDKQECDYLLGELKSNTERYSELHALLKNSNRKIAQEISVSDKVKLSIAQHLEDYLKCLQVGKDILQSKFDRKYLESFQLQKQEKFALNDKVKERLTKFTSDLKSELLIDEAIAVADMNAFNQAFVKKQKAEETYLKEDITAMMDAQNKLVVGAVDLIQVWTQLQVDKKIGERERALYEEQVQRMQSDFKQQMNNIGDKASVLREIMRQINTAEGQDEVKMGLLMLADVGNIHISAQDIEDLLNGSKTLEI</sequence>
<accession>A0A6I3LNR7</accession>
<dbReference type="RefSeq" id="WP_155092300.1">
    <property type="nucleotide sequence ID" value="NZ_WMJX01000016.1"/>
</dbReference>
<evidence type="ECO:0000313" key="2">
    <source>
        <dbReference type="EMBL" id="MTG98271.1"/>
    </source>
</evidence>
<dbReference type="Proteomes" id="UP000438760">
    <property type="component" value="Unassembled WGS sequence"/>
</dbReference>
<reference evidence="2 3" key="1">
    <citation type="submission" date="2019-11" db="EMBL/GenBank/DDBJ databases">
        <title>Genome of Strain BIT-d1.</title>
        <authorList>
            <person name="Yang Y."/>
        </authorList>
    </citation>
    <scope>NUCLEOTIDE SEQUENCE [LARGE SCALE GENOMIC DNA]</scope>
    <source>
        <strain evidence="2 3">BIT-d1</strain>
    </source>
</reference>
<comment type="caution">
    <text evidence="2">The sequence shown here is derived from an EMBL/GenBank/DDBJ whole genome shotgun (WGS) entry which is preliminary data.</text>
</comment>